<sequence length="56" mass="6299">NGDKGYNGLAEAKEKAIKDLKIYGIGEHYIKLIEKAKQVAAVEDLKDEILKAHDRF</sequence>
<dbReference type="Gene3D" id="1.10.8.40">
    <property type="entry name" value="Albumin-binding domain"/>
    <property type="match status" value="1"/>
</dbReference>
<dbReference type="Pfam" id="PF17573">
    <property type="entry name" value="GA-like"/>
    <property type="match status" value="1"/>
</dbReference>
<reference evidence="2 3" key="1">
    <citation type="journal article" date="2015" name="Biophys. J.">
        <title>Subdomain interactions foster the design of two protein pairs with 80% sequence identity but different folds.</title>
        <authorList>
            <person name="Porter L.L."/>
            <person name="He Y."/>
            <person name="Chen Y."/>
            <person name="Orban J."/>
            <person name="Bryan P.N."/>
        </authorList>
    </citation>
    <scope>STRUCTURE BY NMR</scope>
</reference>
<evidence type="ECO:0007829" key="3">
    <source>
        <dbReference type="PDB" id="2MH8"/>
    </source>
</evidence>
<accession>A0A0J9X1W7</accession>
<organism evidence="2">
    <name type="scientific">Streptococcus dysgalactiae</name>
    <dbReference type="NCBI Taxonomy" id="1334"/>
    <lineage>
        <taxon>Bacteria</taxon>
        <taxon>Bacillati</taxon>
        <taxon>Bacillota</taxon>
        <taxon>Bacilli</taxon>
        <taxon>Lactobacillales</taxon>
        <taxon>Streptococcaceae</taxon>
        <taxon>Streptococcus</taxon>
    </lineage>
</organism>
<protein>
    <submittedName>
        <fullName evidence="2">GA-79-MBP, maltose binding protein</fullName>
    </submittedName>
</protein>
<dbReference type="SMR" id="A0A0J9X1W7"/>
<dbReference type="PDB" id="2MH8">
    <property type="method" value="NMR"/>
    <property type="chains" value="A=1-56"/>
</dbReference>
<dbReference type="EvolutionaryTrace" id="A0A0J9X1W7"/>
<name>A0A0J9X1W7_STRDY</name>
<keyword evidence="2 3" id="KW-0002">3D-structure</keyword>
<proteinExistence type="evidence at protein level"/>
<dbReference type="SUPFAM" id="SSF46997">
    <property type="entry name" value="Bacterial immunoglobulin/albumin-binding domains"/>
    <property type="match status" value="1"/>
</dbReference>
<dbReference type="InterPro" id="IPR009063">
    <property type="entry name" value="Ig/albumin-bd_sf"/>
</dbReference>
<evidence type="ECO:0000259" key="1">
    <source>
        <dbReference type="Pfam" id="PF17573"/>
    </source>
</evidence>
<dbReference type="PDBsum" id="2MH8"/>
<dbReference type="InterPro" id="IPR035152">
    <property type="entry name" value="GA-like"/>
</dbReference>
<evidence type="ECO:0000313" key="2">
    <source>
        <dbReference type="PDB" id="2MH8"/>
    </source>
</evidence>
<dbReference type="AlphaFoldDB" id="A0A0J9X1W7"/>
<feature type="domain" description="GA-like" evidence="1">
    <location>
        <begin position="6"/>
        <end position="50"/>
    </location>
</feature>